<accession>A0A4Q4ZDU2</accession>
<reference evidence="12 13" key="1">
    <citation type="submission" date="2019-01" db="EMBL/GenBank/DDBJ databases">
        <title>Nocardioides guangzhouensis sp. nov., an actinobacterium isolated from soil.</title>
        <authorList>
            <person name="Fu Y."/>
            <person name="Cai Y."/>
            <person name="Lin Z."/>
            <person name="Chen P."/>
        </authorList>
    </citation>
    <scope>NUCLEOTIDE SEQUENCE [LARGE SCALE GENOMIC DNA]</scope>
    <source>
        <strain evidence="12 13">130</strain>
    </source>
</reference>
<evidence type="ECO:0000259" key="10">
    <source>
        <dbReference type="Pfam" id="PF02518"/>
    </source>
</evidence>
<keyword evidence="9" id="KW-1133">Transmembrane helix</keyword>
<feature type="transmembrane region" description="Helical" evidence="9">
    <location>
        <begin position="39"/>
        <end position="61"/>
    </location>
</feature>
<feature type="transmembrane region" description="Helical" evidence="9">
    <location>
        <begin position="105"/>
        <end position="127"/>
    </location>
</feature>
<evidence type="ECO:0000256" key="5">
    <source>
        <dbReference type="ARBA" id="ARBA00022741"/>
    </source>
</evidence>
<feature type="transmembrane region" description="Helical" evidence="9">
    <location>
        <begin position="177"/>
        <end position="207"/>
    </location>
</feature>
<keyword evidence="9" id="KW-0812">Transmembrane</keyword>
<dbReference type="Pfam" id="PF07730">
    <property type="entry name" value="HisKA_3"/>
    <property type="match status" value="1"/>
</dbReference>
<dbReference type="InterPro" id="IPR050482">
    <property type="entry name" value="Sensor_HK_TwoCompSys"/>
</dbReference>
<dbReference type="InterPro" id="IPR003594">
    <property type="entry name" value="HATPase_dom"/>
</dbReference>
<dbReference type="RefSeq" id="WP_134716760.1">
    <property type="nucleotide sequence ID" value="NZ_SDKM01000012.1"/>
</dbReference>
<dbReference type="Gene3D" id="3.30.565.10">
    <property type="entry name" value="Histidine kinase-like ATPase, C-terminal domain"/>
    <property type="match status" value="1"/>
</dbReference>
<dbReference type="EC" id="2.7.13.3" evidence="2"/>
<protein>
    <recommendedName>
        <fullName evidence="2">histidine kinase</fullName>
        <ecNumber evidence="2">2.7.13.3</ecNumber>
    </recommendedName>
</protein>
<evidence type="ECO:0000256" key="4">
    <source>
        <dbReference type="ARBA" id="ARBA00022679"/>
    </source>
</evidence>
<evidence type="ECO:0000313" key="13">
    <source>
        <dbReference type="Proteomes" id="UP000295198"/>
    </source>
</evidence>
<evidence type="ECO:0000256" key="3">
    <source>
        <dbReference type="ARBA" id="ARBA00022553"/>
    </source>
</evidence>
<feature type="transmembrane region" description="Helical" evidence="9">
    <location>
        <begin position="219"/>
        <end position="241"/>
    </location>
</feature>
<dbReference type="SUPFAM" id="SSF55874">
    <property type="entry name" value="ATPase domain of HSP90 chaperone/DNA topoisomerase II/histidine kinase"/>
    <property type="match status" value="1"/>
</dbReference>
<dbReference type="GO" id="GO:0005524">
    <property type="term" value="F:ATP binding"/>
    <property type="evidence" value="ECO:0007669"/>
    <property type="project" value="UniProtKB-KW"/>
</dbReference>
<dbReference type="PANTHER" id="PTHR24421">
    <property type="entry name" value="NITRATE/NITRITE SENSOR PROTEIN NARX-RELATED"/>
    <property type="match status" value="1"/>
</dbReference>
<dbReference type="CDD" id="cd16917">
    <property type="entry name" value="HATPase_UhpB-NarQ-NarX-like"/>
    <property type="match status" value="1"/>
</dbReference>
<keyword evidence="13" id="KW-1185">Reference proteome</keyword>
<feature type="domain" description="Histidine kinase/HSP90-like ATPase" evidence="10">
    <location>
        <begin position="573"/>
        <end position="652"/>
    </location>
</feature>
<evidence type="ECO:0000259" key="11">
    <source>
        <dbReference type="Pfam" id="PF07730"/>
    </source>
</evidence>
<dbReference type="InterPro" id="IPR036890">
    <property type="entry name" value="HATPase_C_sf"/>
</dbReference>
<dbReference type="PANTHER" id="PTHR24421:SF10">
    <property type="entry name" value="NITRATE_NITRITE SENSOR PROTEIN NARQ"/>
    <property type="match status" value="1"/>
</dbReference>
<keyword evidence="5" id="KW-0547">Nucleotide-binding</keyword>
<evidence type="ECO:0000256" key="1">
    <source>
        <dbReference type="ARBA" id="ARBA00000085"/>
    </source>
</evidence>
<dbReference type="GO" id="GO:0046983">
    <property type="term" value="F:protein dimerization activity"/>
    <property type="evidence" value="ECO:0007669"/>
    <property type="project" value="InterPro"/>
</dbReference>
<keyword evidence="6" id="KW-0418">Kinase</keyword>
<organism evidence="12 13">
    <name type="scientific">Nocardioides guangzhouensis</name>
    <dbReference type="NCBI Taxonomy" id="2497878"/>
    <lineage>
        <taxon>Bacteria</taxon>
        <taxon>Bacillati</taxon>
        <taxon>Actinomycetota</taxon>
        <taxon>Actinomycetes</taxon>
        <taxon>Propionibacteriales</taxon>
        <taxon>Nocardioidaceae</taxon>
        <taxon>Nocardioides</taxon>
    </lineage>
</organism>
<dbReference type="GO" id="GO:0016020">
    <property type="term" value="C:membrane"/>
    <property type="evidence" value="ECO:0007669"/>
    <property type="project" value="InterPro"/>
</dbReference>
<gene>
    <name evidence="12" type="ORF">EKO23_09970</name>
</gene>
<sequence length="654" mass="69162">MEPPRRVLARWVTWPLVPALMLGTFASDVARADGVRSTALVADAVVVATMVACWLVGLVVTGQAPDQPAGWAFLGLGTALAWSAFCDEYSELGRLDQRDVPAWKLFATLGDTSFVWWFVFLTLVLLYTPPGPRRGMARWLPTVTVFAGVVFQVMALLRSTPLDRPREELSSPLAVPAVSSAAELLGAVALYALATCLLASVVLLVGAWRRAEGETRRQLLWLVAGALPLAPAVIAAFVVSVTDHTEVAALVLGAAMVSLVVGAGLSVLRYRLYDVERVVTESAAWAIASAAVLLAYVAVVVVVSRSSSIDAGSRPTTIVATLAGVGVARVSYLWGRRAIGRRVNPARFRAVEAVRAGLAHPSPDLDELVAGVLGPRARVIYPTATGGWVTSSGLSAEPSTDGVDVRRHQDLVARLEFDPRENDREVVDAVAREAGAEMDNVALRAELERQVALIRESRARLSTAHLEERRRIERDLHDGAQQRLLAIALHLQSARLNGDSAVLDAETDRAIAELQSTVQELRSLAAGLQPAALAGGGLLAAVSELAARAPLTISYDVVDERFPADLESAAWFVVAEAVTNAVKHSGAHQVAVLVRRTPSALCVEVCDQGTGAADAAGNGLQGLADRVAAVGGSLQVSDAVPHGTRVQAVFPCAS</sequence>
<name>A0A4Q4ZDU2_9ACTN</name>
<proteinExistence type="predicted"/>
<dbReference type="EMBL" id="SDKM01000012">
    <property type="protein sequence ID" value="RYP86270.1"/>
    <property type="molecule type" value="Genomic_DNA"/>
</dbReference>
<keyword evidence="3" id="KW-0597">Phosphoprotein</keyword>
<comment type="catalytic activity">
    <reaction evidence="1">
        <text>ATP + protein L-histidine = ADP + protein N-phospho-L-histidine.</text>
        <dbReference type="EC" id="2.7.13.3"/>
    </reaction>
</comment>
<evidence type="ECO:0000256" key="8">
    <source>
        <dbReference type="ARBA" id="ARBA00023012"/>
    </source>
</evidence>
<keyword evidence="8" id="KW-0902">Two-component regulatory system</keyword>
<evidence type="ECO:0000256" key="7">
    <source>
        <dbReference type="ARBA" id="ARBA00022840"/>
    </source>
</evidence>
<feature type="transmembrane region" description="Helical" evidence="9">
    <location>
        <begin position="139"/>
        <end position="157"/>
    </location>
</feature>
<dbReference type="GO" id="GO:0000155">
    <property type="term" value="F:phosphorelay sensor kinase activity"/>
    <property type="evidence" value="ECO:0007669"/>
    <property type="project" value="InterPro"/>
</dbReference>
<feature type="domain" description="Signal transduction histidine kinase subgroup 3 dimerisation and phosphoacceptor" evidence="11">
    <location>
        <begin position="468"/>
        <end position="533"/>
    </location>
</feature>
<feature type="transmembrane region" description="Helical" evidence="9">
    <location>
        <begin position="247"/>
        <end position="270"/>
    </location>
</feature>
<keyword evidence="7" id="KW-0067">ATP-binding</keyword>
<dbReference type="Pfam" id="PF02518">
    <property type="entry name" value="HATPase_c"/>
    <property type="match status" value="1"/>
</dbReference>
<dbReference type="Proteomes" id="UP000295198">
    <property type="component" value="Unassembled WGS sequence"/>
</dbReference>
<keyword evidence="4" id="KW-0808">Transferase</keyword>
<dbReference type="InterPro" id="IPR011712">
    <property type="entry name" value="Sig_transdc_His_kin_sub3_dim/P"/>
</dbReference>
<feature type="transmembrane region" description="Helical" evidence="9">
    <location>
        <begin position="7"/>
        <end position="27"/>
    </location>
</feature>
<feature type="transmembrane region" description="Helical" evidence="9">
    <location>
        <begin position="282"/>
        <end position="304"/>
    </location>
</feature>
<feature type="transmembrane region" description="Helical" evidence="9">
    <location>
        <begin position="68"/>
        <end position="85"/>
    </location>
</feature>
<dbReference type="AlphaFoldDB" id="A0A4Q4ZDU2"/>
<dbReference type="OrthoDB" id="3217947at2"/>
<feature type="transmembrane region" description="Helical" evidence="9">
    <location>
        <begin position="316"/>
        <end position="335"/>
    </location>
</feature>
<evidence type="ECO:0000256" key="9">
    <source>
        <dbReference type="SAM" id="Phobius"/>
    </source>
</evidence>
<evidence type="ECO:0000313" key="12">
    <source>
        <dbReference type="EMBL" id="RYP86270.1"/>
    </source>
</evidence>
<dbReference type="Gene3D" id="1.20.5.1930">
    <property type="match status" value="1"/>
</dbReference>
<comment type="caution">
    <text evidence="12">The sequence shown here is derived from an EMBL/GenBank/DDBJ whole genome shotgun (WGS) entry which is preliminary data.</text>
</comment>
<keyword evidence="9" id="KW-0472">Membrane</keyword>
<evidence type="ECO:0000256" key="2">
    <source>
        <dbReference type="ARBA" id="ARBA00012438"/>
    </source>
</evidence>
<evidence type="ECO:0000256" key="6">
    <source>
        <dbReference type="ARBA" id="ARBA00022777"/>
    </source>
</evidence>